<dbReference type="AlphaFoldDB" id="A0AAW2TH33"/>
<evidence type="ECO:0000259" key="1">
    <source>
        <dbReference type="Pfam" id="PF13976"/>
    </source>
</evidence>
<dbReference type="EMBL" id="JACGWJ010000008">
    <property type="protein sequence ID" value="KAL0404120.1"/>
    <property type="molecule type" value="Genomic_DNA"/>
</dbReference>
<comment type="caution">
    <text evidence="3">The sequence shown here is derived from an EMBL/GenBank/DDBJ whole genome shotgun (WGS) entry which is preliminary data.</text>
</comment>
<dbReference type="InterPro" id="IPR025724">
    <property type="entry name" value="GAG-pre-integrase_dom"/>
</dbReference>
<gene>
    <name evidence="3" type="ORF">Sradi_2052800</name>
</gene>
<feature type="domain" description="GAG-pre-integrase" evidence="1">
    <location>
        <begin position="161"/>
        <end position="224"/>
    </location>
</feature>
<dbReference type="PANTHER" id="PTHR47592">
    <property type="entry name" value="PBF68 PROTEIN"/>
    <property type="match status" value="1"/>
</dbReference>
<evidence type="ECO:0000259" key="2">
    <source>
        <dbReference type="Pfam" id="PF22936"/>
    </source>
</evidence>
<sequence>MKKNCYKWLEKQGKSSSQPKSRGGETLITVSGDVAYCTGHDETCLHVSREDTEWVVDTAASYHVTPHRSYFTEYKAGDLGTVKMGNSSSSGISGIGDIKVKTSTGSTITLKDVRHVPDLRLNLLSVVSLDKQEFANHFSKGTWKLSKGVLTIARGHICGTLYKTHLKICTDSLNIAEEASQDLWHQRLGHVSEKGLTSLIKKKLINADMNAALGSCNHCLVGKQHRLSFNTTSTKRSELLSLIHSDVCGPMEVESLGGSR</sequence>
<dbReference type="PANTHER" id="PTHR47592:SF27">
    <property type="entry name" value="OS08G0421700 PROTEIN"/>
    <property type="match status" value="1"/>
</dbReference>
<name>A0AAW2TH33_SESRA</name>
<proteinExistence type="predicted"/>
<evidence type="ECO:0000313" key="3">
    <source>
        <dbReference type="EMBL" id="KAL0404120.1"/>
    </source>
</evidence>
<dbReference type="Pfam" id="PF22936">
    <property type="entry name" value="Pol_BBD"/>
    <property type="match status" value="1"/>
</dbReference>
<reference evidence="3" key="1">
    <citation type="submission" date="2020-06" db="EMBL/GenBank/DDBJ databases">
        <authorList>
            <person name="Li T."/>
            <person name="Hu X."/>
            <person name="Zhang T."/>
            <person name="Song X."/>
            <person name="Zhang H."/>
            <person name="Dai N."/>
            <person name="Sheng W."/>
            <person name="Hou X."/>
            <person name="Wei L."/>
        </authorList>
    </citation>
    <scope>NUCLEOTIDE SEQUENCE</scope>
    <source>
        <strain evidence="3">G02</strain>
        <tissue evidence="3">Leaf</tissue>
    </source>
</reference>
<feature type="domain" description="Retrovirus-related Pol polyprotein from transposon TNT 1-94-like beta-barrel" evidence="2">
    <location>
        <begin position="54"/>
        <end position="133"/>
    </location>
</feature>
<dbReference type="Pfam" id="PF13976">
    <property type="entry name" value="gag_pre-integrs"/>
    <property type="match status" value="1"/>
</dbReference>
<reference evidence="3" key="2">
    <citation type="journal article" date="2024" name="Plant">
        <title>Genomic evolution and insights into agronomic trait innovations of Sesamum species.</title>
        <authorList>
            <person name="Miao H."/>
            <person name="Wang L."/>
            <person name="Qu L."/>
            <person name="Liu H."/>
            <person name="Sun Y."/>
            <person name="Le M."/>
            <person name="Wang Q."/>
            <person name="Wei S."/>
            <person name="Zheng Y."/>
            <person name="Lin W."/>
            <person name="Duan Y."/>
            <person name="Cao H."/>
            <person name="Xiong S."/>
            <person name="Wang X."/>
            <person name="Wei L."/>
            <person name="Li C."/>
            <person name="Ma Q."/>
            <person name="Ju M."/>
            <person name="Zhao R."/>
            <person name="Li G."/>
            <person name="Mu C."/>
            <person name="Tian Q."/>
            <person name="Mei H."/>
            <person name="Zhang T."/>
            <person name="Gao T."/>
            <person name="Zhang H."/>
        </authorList>
    </citation>
    <scope>NUCLEOTIDE SEQUENCE</scope>
    <source>
        <strain evidence="3">G02</strain>
    </source>
</reference>
<dbReference type="InterPro" id="IPR054722">
    <property type="entry name" value="PolX-like_BBD"/>
</dbReference>
<accession>A0AAW2TH33</accession>
<protein>
    <submittedName>
        <fullName evidence="3">Retrovirus-related Pol polyprotein from transposon TNT 1-94</fullName>
    </submittedName>
</protein>
<organism evidence="3">
    <name type="scientific">Sesamum radiatum</name>
    <name type="common">Black benniseed</name>
    <dbReference type="NCBI Taxonomy" id="300843"/>
    <lineage>
        <taxon>Eukaryota</taxon>
        <taxon>Viridiplantae</taxon>
        <taxon>Streptophyta</taxon>
        <taxon>Embryophyta</taxon>
        <taxon>Tracheophyta</taxon>
        <taxon>Spermatophyta</taxon>
        <taxon>Magnoliopsida</taxon>
        <taxon>eudicotyledons</taxon>
        <taxon>Gunneridae</taxon>
        <taxon>Pentapetalae</taxon>
        <taxon>asterids</taxon>
        <taxon>lamiids</taxon>
        <taxon>Lamiales</taxon>
        <taxon>Pedaliaceae</taxon>
        <taxon>Sesamum</taxon>
    </lineage>
</organism>